<name>A0A7W6FZY2_9SPHN</name>
<dbReference type="Pfam" id="PF06048">
    <property type="entry name" value="DUF927"/>
    <property type="match status" value="1"/>
</dbReference>
<comment type="caution">
    <text evidence="2">The sequence shown here is derived from an EMBL/GenBank/DDBJ whole genome shotgun (WGS) entry which is preliminary data.</text>
</comment>
<accession>A0A7W6FZY2</accession>
<sequence length="544" mass="60149">MTTKNLKDAKHCSAAKRPPKLLVKGYADQRGQRWYEVRLGREKALLHQGELIERAKIFHVLKDRGVTIWRPDDKKEVLEKLEELDHFPTRLIFDRPGWAGGQFANASGRVYAPGGTRKGLVAFQTSPHKCATKGKHAEWLKQVAEPLCGHLIPMFFVMAAFAAPMLEMSGLSANPGFELAGEGGKGKTTTMRLMASTSGPAMLGHQGYITTFSMTPAAIEQSMRMHSDMPFLIDEANLYNQGGSAASNRRMMQDFSFAMAQGTTKGRYNEIDQKRYWFICVTSANAPLHELMAQSHQDIAGAAIDRLNTIMVPAGDAGVFGPLAAGYENYRQFTQALEAGMAEQYGTAMSKYLRKLVAARHEDEAGLKAKIKSRIDAFKVAVGISDSNGSDVRVAEAYGLVYAAGVFARHCGVLPKGFDCMAAAQHCYANFRATVPLRQSLADRLRAIAARPETMTIDRRNLPTLTDDQMQAAGAFLRKIKGQQSLLLTAEFGRTMFPDWNALKGTSEFRNLNRSGSDDRGRGRHCRVRANKAMDWLYCFAMPE</sequence>
<evidence type="ECO:0000259" key="1">
    <source>
        <dbReference type="Pfam" id="PF06048"/>
    </source>
</evidence>
<dbReference type="EMBL" id="JACIDY010000010">
    <property type="protein sequence ID" value="MBB3941565.1"/>
    <property type="molecule type" value="Genomic_DNA"/>
</dbReference>
<reference evidence="2 3" key="1">
    <citation type="submission" date="2020-08" db="EMBL/GenBank/DDBJ databases">
        <title>Genomic Encyclopedia of Type Strains, Phase IV (KMG-IV): sequencing the most valuable type-strain genomes for metagenomic binning, comparative biology and taxonomic classification.</title>
        <authorList>
            <person name="Goeker M."/>
        </authorList>
    </citation>
    <scope>NUCLEOTIDE SEQUENCE [LARGE SCALE GENOMIC DNA]</scope>
    <source>
        <strain evidence="2 3">DSM 27568</strain>
    </source>
</reference>
<gene>
    <name evidence="2" type="ORF">GGR39_003245</name>
</gene>
<evidence type="ECO:0000313" key="3">
    <source>
        <dbReference type="Proteomes" id="UP000561459"/>
    </source>
</evidence>
<dbReference type="AlphaFoldDB" id="A0A7W6FZY2"/>
<evidence type="ECO:0000313" key="2">
    <source>
        <dbReference type="EMBL" id="MBB3941565.1"/>
    </source>
</evidence>
<organism evidence="2 3">
    <name type="scientific">Novosphingobium fluoreni</name>
    <dbReference type="NCBI Taxonomy" id="1391222"/>
    <lineage>
        <taxon>Bacteria</taxon>
        <taxon>Pseudomonadati</taxon>
        <taxon>Pseudomonadota</taxon>
        <taxon>Alphaproteobacteria</taxon>
        <taxon>Sphingomonadales</taxon>
        <taxon>Sphingomonadaceae</taxon>
        <taxon>Novosphingobium</taxon>
    </lineage>
</organism>
<dbReference type="RefSeq" id="WP_183618628.1">
    <property type="nucleotide sequence ID" value="NZ_JACIDY010000010.1"/>
</dbReference>
<dbReference type="InterPro" id="IPR009270">
    <property type="entry name" value="DUF927"/>
</dbReference>
<proteinExistence type="predicted"/>
<protein>
    <recommendedName>
        <fullName evidence="1">DUF927 domain-containing protein</fullName>
    </recommendedName>
</protein>
<keyword evidence="3" id="KW-1185">Reference proteome</keyword>
<feature type="domain" description="DUF927" evidence="1">
    <location>
        <begin position="42"/>
        <end position="240"/>
    </location>
</feature>
<dbReference type="Proteomes" id="UP000561459">
    <property type="component" value="Unassembled WGS sequence"/>
</dbReference>